<organism evidence="2 3">
    <name type="scientific">Haloferula luteola</name>
    <dbReference type="NCBI Taxonomy" id="595692"/>
    <lineage>
        <taxon>Bacteria</taxon>
        <taxon>Pseudomonadati</taxon>
        <taxon>Verrucomicrobiota</taxon>
        <taxon>Verrucomicrobiia</taxon>
        <taxon>Verrucomicrobiales</taxon>
        <taxon>Verrucomicrobiaceae</taxon>
        <taxon>Haloferula</taxon>
    </lineage>
</organism>
<name>A0A840V105_9BACT</name>
<reference evidence="2 3" key="1">
    <citation type="submission" date="2020-08" db="EMBL/GenBank/DDBJ databases">
        <title>Genomic Encyclopedia of Type Strains, Phase IV (KMG-IV): sequencing the most valuable type-strain genomes for metagenomic binning, comparative biology and taxonomic classification.</title>
        <authorList>
            <person name="Goeker M."/>
        </authorList>
    </citation>
    <scope>NUCLEOTIDE SEQUENCE [LARGE SCALE GENOMIC DNA]</scope>
    <source>
        <strain evidence="2 3">YC6886</strain>
    </source>
</reference>
<keyword evidence="1" id="KW-0472">Membrane</keyword>
<dbReference type="AlphaFoldDB" id="A0A840V105"/>
<feature type="transmembrane region" description="Helical" evidence="1">
    <location>
        <begin position="45"/>
        <end position="64"/>
    </location>
</feature>
<dbReference type="EMBL" id="JACHFD010000008">
    <property type="protein sequence ID" value="MBB5351675.1"/>
    <property type="molecule type" value="Genomic_DNA"/>
</dbReference>
<evidence type="ECO:0000256" key="1">
    <source>
        <dbReference type="SAM" id="Phobius"/>
    </source>
</evidence>
<feature type="transmembrane region" description="Helical" evidence="1">
    <location>
        <begin position="20"/>
        <end position="39"/>
    </location>
</feature>
<keyword evidence="3" id="KW-1185">Reference proteome</keyword>
<comment type="caution">
    <text evidence="2">The sequence shown here is derived from an EMBL/GenBank/DDBJ whole genome shotgun (WGS) entry which is preliminary data.</text>
</comment>
<accession>A0A840V105</accession>
<gene>
    <name evidence="2" type="ORF">HNR46_001914</name>
</gene>
<dbReference type="Proteomes" id="UP000557717">
    <property type="component" value="Unassembled WGS sequence"/>
</dbReference>
<proteinExistence type="predicted"/>
<protein>
    <submittedName>
        <fullName evidence="2">Type IV secretory pathway VirB2 component (Pilin)</fullName>
    </submittedName>
</protein>
<evidence type="ECO:0000313" key="3">
    <source>
        <dbReference type="Proteomes" id="UP000557717"/>
    </source>
</evidence>
<keyword evidence="1" id="KW-1133">Transmembrane helix</keyword>
<dbReference type="RefSeq" id="WP_184018051.1">
    <property type="nucleotide sequence ID" value="NZ_JACHFD010000008.1"/>
</dbReference>
<evidence type="ECO:0000313" key="2">
    <source>
        <dbReference type="EMBL" id="MBB5351675.1"/>
    </source>
</evidence>
<sequence>MSAIWVVVTVVSYLQGNRKVPMAIGVLGCLAQVGIWAFGIGYWGVAVLALCAVIGMFTAPDIFFRNS</sequence>
<keyword evidence="1" id="KW-0812">Transmembrane</keyword>